<dbReference type="eggNOG" id="KOG0400">
    <property type="taxonomic scope" value="Eukaryota"/>
</dbReference>
<evidence type="ECO:0000313" key="5">
    <source>
        <dbReference type="EMBL" id="BAS80281.1"/>
    </source>
</evidence>
<dbReference type="Pfam" id="PF08069">
    <property type="entry name" value="Ribosomal_S13_N"/>
    <property type="match status" value="1"/>
</dbReference>
<dbReference type="Gramene" id="Os02t0677800-01">
    <property type="protein sequence ID" value="Os02t0677800-01"/>
    <property type="gene ID" value="Os02g0677800"/>
</dbReference>
<reference evidence="5 6" key="2">
    <citation type="journal article" date="2013" name="Plant Cell Physiol.">
        <title>Rice Annotation Project Database (RAP-DB): an integrative and interactive database for rice genomics.</title>
        <authorList>
            <person name="Sakai H."/>
            <person name="Lee S.S."/>
            <person name="Tanaka T."/>
            <person name="Numa H."/>
            <person name="Kim J."/>
            <person name="Kawahara Y."/>
            <person name="Wakimoto H."/>
            <person name="Yang C.C."/>
            <person name="Iwamoto M."/>
            <person name="Abe T."/>
            <person name="Yamada Y."/>
            <person name="Muto A."/>
            <person name="Inokuchi H."/>
            <person name="Ikemura T."/>
            <person name="Matsumoto T."/>
            <person name="Sasaki T."/>
            <person name="Itoh T."/>
        </authorList>
    </citation>
    <scope>NUCLEOTIDE SEQUENCE [LARGE SCALE GENOMIC DNA]</scope>
    <source>
        <strain evidence="6">cv. Nipponbare</strain>
    </source>
</reference>
<keyword evidence="3" id="KW-0687">Ribonucleoprotein</keyword>
<protein>
    <submittedName>
        <fullName evidence="5">Os02g0677800 protein</fullName>
    </submittedName>
</protein>
<feature type="domain" description="Small ribosomal subunit protein uS15 N-terminal" evidence="4">
    <location>
        <begin position="11"/>
        <end position="63"/>
    </location>
</feature>
<name>A0A0N7KFV6_ORYSJ</name>
<evidence type="ECO:0000256" key="3">
    <source>
        <dbReference type="ARBA" id="ARBA00023274"/>
    </source>
</evidence>
<reference evidence="6" key="1">
    <citation type="journal article" date="2005" name="Nature">
        <title>The map-based sequence of the rice genome.</title>
        <authorList>
            <consortium name="International rice genome sequencing project (IRGSP)"/>
            <person name="Matsumoto T."/>
            <person name="Wu J."/>
            <person name="Kanamori H."/>
            <person name="Katayose Y."/>
            <person name="Fujisawa M."/>
            <person name="Namiki N."/>
            <person name="Mizuno H."/>
            <person name="Yamamoto K."/>
            <person name="Antonio B.A."/>
            <person name="Baba T."/>
            <person name="Sakata K."/>
            <person name="Nagamura Y."/>
            <person name="Aoki H."/>
            <person name="Arikawa K."/>
            <person name="Arita K."/>
            <person name="Bito T."/>
            <person name="Chiden Y."/>
            <person name="Fujitsuka N."/>
            <person name="Fukunaka R."/>
            <person name="Hamada M."/>
            <person name="Harada C."/>
            <person name="Hayashi A."/>
            <person name="Hijishita S."/>
            <person name="Honda M."/>
            <person name="Hosokawa S."/>
            <person name="Ichikawa Y."/>
            <person name="Idonuma A."/>
            <person name="Iijima M."/>
            <person name="Ikeda M."/>
            <person name="Ikeno M."/>
            <person name="Ito K."/>
            <person name="Ito S."/>
            <person name="Ito T."/>
            <person name="Ito Y."/>
            <person name="Ito Y."/>
            <person name="Iwabuchi A."/>
            <person name="Kamiya K."/>
            <person name="Karasawa W."/>
            <person name="Kurita K."/>
            <person name="Katagiri S."/>
            <person name="Kikuta A."/>
            <person name="Kobayashi H."/>
            <person name="Kobayashi N."/>
            <person name="Machita K."/>
            <person name="Maehara T."/>
            <person name="Masukawa M."/>
            <person name="Mizubayashi T."/>
            <person name="Mukai Y."/>
            <person name="Nagasaki H."/>
            <person name="Nagata Y."/>
            <person name="Naito S."/>
            <person name="Nakashima M."/>
            <person name="Nakama Y."/>
            <person name="Nakamichi Y."/>
            <person name="Nakamura M."/>
            <person name="Meguro A."/>
            <person name="Negishi M."/>
            <person name="Ohta I."/>
            <person name="Ohta T."/>
            <person name="Okamoto M."/>
            <person name="Ono N."/>
            <person name="Saji S."/>
            <person name="Sakaguchi M."/>
            <person name="Sakai K."/>
            <person name="Shibata M."/>
            <person name="Shimokawa T."/>
            <person name="Song J."/>
            <person name="Takazaki Y."/>
            <person name="Terasawa K."/>
            <person name="Tsugane M."/>
            <person name="Tsuji K."/>
            <person name="Ueda S."/>
            <person name="Waki K."/>
            <person name="Yamagata H."/>
            <person name="Yamamoto M."/>
            <person name="Yamamoto S."/>
            <person name="Yamane H."/>
            <person name="Yoshiki S."/>
            <person name="Yoshihara R."/>
            <person name="Yukawa K."/>
            <person name="Zhong H."/>
            <person name="Yano M."/>
            <person name="Yuan Q."/>
            <person name="Ouyang S."/>
            <person name="Liu J."/>
            <person name="Jones K.M."/>
            <person name="Gansberger K."/>
            <person name="Moffat K."/>
            <person name="Hill J."/>
            <person name="Bera J."/>
            <person name="Fadrosh D."/>
            <person name="Jin S."/>
            <person name="Johri S."/>
            <person name="Kim M."/>
            <person name="Overton L."/>
            <person name="Reardon M."/>
            <person name="Tsitrin T."/>
            <person name="Vuong H."/>
            <person name="Weaver B."/>
            <person name="Ciecko A."/>
            <person name="Tallon L."/>
            <person name="Jackson J."/>
            <person name="Pai G."/>
            <person name="Aken S.V."/>
            <person name="Utterback T."/>
            <person name="Reidmuller S."/>
            <person name="Feldblyum T."/>
            <person name="Hsiao J."/>
            <person name="Zismann V."/>
            <person name="Iobst S."/>
            <person name="de Vazeille A.R."/>
            <person name="Buell C.R."/>
            <person name="Ying K."/>
            <person name="Li Y."/>
            <person name="Lu T."/>
            <person name="Huang Y."/>
            <person name="Zhao Q."/>
            <person name="Feng Q."/>
            <person name="Zhang L."/>
            <person name="Zhu J."/>
            <person name="Weng Q."/>
            <person name="Mu J."/>
            <person name="Lu Y."/>
            <person name="Fan D."/>
            <person name="Liu Y."/>
            <person name="Guan J."/>
            <person name="Zhang Y."/>
            <person name="Yu S."/>
            <person name="Liu X."/>
            <person name="Zhang Y."/>
            <person name="Hong G."/>
            <person name="Han B."/>
            <person name="Choisne N."/>
            <person name="Demange N."/>
            <person name="Orjeda G."/>
            <person name="Samain S."/>
            <person name="Cattolico L."/>
            <person name="Pelletier E."/>
            <person name="Couloux A."/>
            <person name="Segurens B."/>
            <person name="Wincker P."/>
            <person name="D'Hont A."/>
            <person name="Scarpelli C."/>
            <person name="Weissenbach J."/>
            <person name="Salanoubat M."/>
            <person name="Quetier F."/>
            <person name="Yu Y."/>
            <person name="Kim H.R."/>
            <person name="Rambo T."/>
            <person name="Currie J."/>
            <person name="Collura K."/>
            <person name="Luo M."/>
            <person name="Yang T."/>
            <person name="Ammiraju J.S.S."/>
            <person name="Engler F."/>
            <person name="Soderlund C."/>
            <person name="Wing R.A."/>
            <person name="Palmer L.E."/>
            <person name="de la Bastide M."/>
            <person name="Spiegel L."/>
            <person name="Nascimento L."/>
            <person name="Zutavern T."/>
            <person name="O'Shaughnessy A."/>
            <person name="Dike S."/>
            <person name="Dedhia N."/>
            <person name="Preston R."/>
            <person name="Balija V."/>
            <person name="McCombie W.R."/>
            <person name="Chow T."/>
            <person name="Chen H."/>
            <person name="Chung M."/>
            <person name="Chen C."/>
            <person name="Shaw J."/>
            <person name="Wu H."/>
            <person name="Hsiao K."/>
            <person name="Chao Y."/>
            <person name="Chu M."/>
            <person name="Cheng C."/>
            <person name="Hour A."/>
            <person name="Lee P."/>
            <person name="Lin S."/>
            <person name="Lin Y."/>
            <person name="Liou J."/>
            <person name="Liu S."/>
            <person name="Hsing Y."/>
            <person name="Raghuvanshi S."/>
            <person name="Mohanty A."/>
            <person name="Bharti A.K."/>
            <person name="Gaur A."/>
            <person name="Gupta V."/>
            <person name="Kumar D."/>
            <person name="Ravi V."/>
            <person name="Vij S."/>
            <person name="Kapur A."/>
            <person name="Khurana P."/>
            <person name="Khurana P."/>
            <person name="Khurana J.P."/>
            <person name="Tyagi A.K."/>
            <person name="Gaikwad K."/>
            <person name="Singh A."/>
            <person name="Dalal V."/>
            <person name="Srivastava S."/>
            <person name="Dixit A."/>
            <person name="Pal A.K."/>
            <person name="Ghazi I.A."/>
            <person name="Yadav M."/>
            <person name="Pandit A."/>
            <person name="Bhargava A."/>
            <person name="Sureshbabu K."/>
            <person name="Batra K."/>
            <person name="Sharma T.R."/>
            <person name="Mohapatra T."/>
            <person name="Singh N.K."/>
            <person name="Messing J."/>
            <person name="Nelson A.B."/>
            <person name="Fuks G."/>
            <person name="Kavchok S."/>
            <person name="Keizer G."/>
            <person name="Linton E."/>
            <person name="Llaca V."/>
            <person name="Song R."/>
            <person name="Tanyolac B."/>
            <person name="Young S."/>
            <person name="Ho-Il K."/>
            <person name="Hahn J.H."/>
            <person name="Sangsakoo G."/>
            <person name="Vanavichit A."/>
            <person name="de Mattos Luiz.A.T."/>
            <person name="Zimmer P.D."/>
            <person name="Malone G."/>
            <person name="Dellagostin O."/>
            <person name="de Oliveira A.C."/>
            <person name="Bevan M."/>
            <person name="Bancroft I."/>
            <person name="Minx P."/>
            <person name="Cordum H."/>
            <person name="Wilson R."/>
            <person name="Cheng Z."/>
            <person name="Jin W."/>
            <person name="Jiang J."/>
            <person name="Leong S.A."/>
            <person name="Iwama H."/>
            <person name="Gojobori T."/>
            <person name="Itoh T."/>
            <person name="Niimura Y."/>
            <person name="Fujii Y."/>
            <person name="Habara T."/>
            <person name="Sakai H."/>
            <person name="Sato Y."/>
            <person name="Wilson G."/>
            <person name="Kumar K."/>
            <person name="McCouch S."/>
            <person name="Juretic N."/>
            <person name="Hoen D."/>
            <person name="Wright S."/>
            <person name="Bruskiewich R."/>
            <person name="Bureau T."/>
            <person name="Miyao A."/>
            <person name="Hirochika H."/>
            <person name="Nishikawa T."/>
            <person name="Kadowaki K."/>
            <person name="Sugiura M."/>
            <person name="Burr B."/>
            <person name="Sasaki T."/>
        </authorList>
    </citation>
    <scope>NUCLEOTIDE SEQUENCE [LARGE SCALE GENOMIC DNA]</scope>
    <source>
        <strain evidence="6">cv. Nipponbare</strain>
    </source>
</reference>
<gene>
    <name evidence="5" type="ordered locus">Os02g0677800</name>
    <name evidence="5" type="ORF">OSNPB_020677800</name>
</gene>
<dbReference type="EMBL" id="AP014958">
    <property type="protein sequence ID" value="BAS80281.1"/>
    <property type="molecule type" value="Genomic_DNA"/>
</dbReference>
<evidence type="ECO:0000313" key="6">
    <source>
        <dbReference type="Proteomes" id="UP000059680"/>
    </source>
</evidence>
<dbReference type="AlphaFoldDB" id="A0A0N7KFV6"/>
<accession>A0A0N7KFV6</accession>
<dbReference type="PaxDb" id="39947-A0A0N7KFV6"/>
<dbReference type="GO" id="GO:0005730">
    <property type="term" value="C:nucleolus"/>
    <property type="evidence" value="ECO:0000318"/>
    <property type="project" value="GO_Central"/>
</dbReference>
<dbReference type="SMART" id="SM01386">
    <property type="entry name" value="Ribosomal_S13_N"/>
    <property type="match status" value="1"/>
</dbReference>
<dbReference type="InterPro" id="IPR023029">
    <property type="entry name" value="Ribosomal_uS15_arc_euk"/>
</dbReference>
<dbReference type="SMR" id="A0A0N7KFV6"/>
<dbReference type="InterPro" id="IPR012606">
    <property type="entry name" value="Ribosomal_uS15_N"/>
</dbReference>
<dbReference type="PANTHER" id="PTHR11885">
    <property type="entry name" value="RIBOSOMAL PROTEIN S15P/S13E"/>
    <property type="match status" value="1"/>
</dbReference>
<organism evidence="5 6">
    <name type="scientific">Oryza sativa subsp. japonica</name>
    <name type="common">Rice</name>
    <dbReference type="NCBI Taxonomy" id="39947"/>
    <lineage>
        <taxon>Eukaryota</taxon>
        <taxon>Viridiplantae</taxon>
        <taxon>Streptophyta</taxon>
        <taxon>Embryophyta</taxon>
        <taxon>Tracheophyta</taxon>
        <taxon>Spermatophyta</taxon>
        <taxon>Magnoliopsida</taxon>
        <taxon>Liliopsida</taxon>
        <taxon>Poales</taxon>
        <taxon>Poaceae</taxon>
        <taxon>BOP clade</taxon>
        <taxon>Oryzoideae</taxon>
        <taxon>Oryzeae</taxon>
        <taxon>Oryzinae</taxon>
        <taxon>Oryza</taxon>
        <taxon>Oryza sativa</taxon>
    </lineage>
</organism>
<dbReference type="STRING" id="39947.A0A0N7KFV6"/>
<dbReference type="Proteomes" id="UP000059680">
    <property type="component" value="Chromosome 2"/>
</dbReference>
<sequence length="110" mass="11915">WRRLRCGVVCRKGISSSALPCKRIPPSLLKNAASNVEEMIMKAAKMGQMSSQIGVVLRHQHGIPLVKSIASSKILHILKAHGEISPPYDTPTSIDCFMRSCAGLCCLIDG</sequence>
<feature type="non-terminal residue" evidence="5">
    <location>
        <position position="110"/>
    </location>
</feature>
<evidence type="ECO:0000256" key="1">
    <source>
        <dbReference type="ARBA" id="ARBA00008434"/>
    </source>
</evidence>
<proteinExistence type="inferred from homology"/>
<keyword evidence="2" id="KW-0689">Ribosomal protein</keyword>
<dbReference type="PANTHER" id="PTHR11885:SF6">
    <property type="entry name" value="SMALL RIBOSOMAL SUBUNIT PROTEIN US15"/>
    <property type="match status" value="1"/>
</dbReference>
<comment type="similarity">
    <text evidence="1">Belongs to the universal ribosomal protein uS15 family.</text>
</comment>
<dbReference type="GO" id="GO:0006412">
    <property type="term" value="P:translation"/>
    <property type="evidence" value="ECO:0007669"/>
    <property type="project" value="InterPro"/>
</dbReference>
<dbReference type="Gene3D" id="4.10.860.130">
    <property type="match status" value="1"/>
</dbReference>
<reference evidence="5 6" key="3">
    <citation type="journal article" date="2013" name="Rice">
        <title>Improvement of the Oryza sativa Nipponbare reference genome using next generation sequence and optical map data.</title>
        <authorList>
            <person name="Kawahara Y."/>
            <person name="de la Bastide M."/>
            <person name="Hamilton J.P."/>
            <person name="Kanamori H."/>
            <person name="McCombie W.R."/>
            <person name="Ouyang S."/>
            <person name="Schwartz D.C."/>
            <person name="Tanaka T."/>
            <person name="Wu J."/>
            <person name="Zhou S."/>
            <person name="Childs K.L."/>
            <person name="Davidson R.M."/>
            <person name="Lin H."/>
            <person name="Quesada-Ocampo L."/>
            <person name="Vaillancourt B."/>
            <person name="Sakai H."/>
            <person name="Lee S.S."/>
            <person name="Kim J."/>
            <person name="Numa H."/>
            <person name="Itoh T."/>
            <person name="Buell C.R."/>
            <person name="Matsumoto T."/>
        </authorList>
    </citation>
    <scope>NUCLEOTIDE SEQUENCE [LARGE SCALE GENOMIC DNA]</scope>
    <source>
        <strain evidence="6">cv. Nipponbare</strain>
    </source>
</reference>
<dbReference type="InParanoid" id="A0A0N7KFV6"/>
<dbReference type="OMA" id="MRSCAGL"/>
<keyword evidence="6" id="KW-1185">Reference proteome</keyword>
<dbReference type="GO" id="GO:0003735">
    <property type="term" value="F:structural constituent of ribosome"/>
    <property type="evidence" value="ECO:0000318"/>
    <property type="project" value="GO_Central"/>
</dbReference>
<dbReference type="FunFam" id="4.10.860.130:FF:000001">
    <property type="entry name" value="40S ribosomal protein S13"/>
    <property type="match status" value="1"/>
</dbReference>
<dbReference type="GO" id="GO:0070181">
    <property type="term" value="F:small ribosomal subunit rRNA binding"/>
    <property type="evidence" value="ECO:0000318"/>
    <property type="project" value="GO_Central"/>
</dbReference>
<dbReference type="GO" id="GO:0022627">
    <property type="term" value="C:cytosolic small ribosomal subunit"/>
    <property type="evidence" value="ECO:0000318"/>
    <property type="project" value="GO_Central"/>
</dbReference>
<evidence type="ECO:0000259" key="4">
    <source>
        <dbReference type="SMART" id="SM01386"/>
    </source>
</evidence>
<evidence type="ECO:0000256" key="2">
    <source>
        <dbReference type="ARBA" id="ARBA00022980"/>
    </source>
</evidence>